<keyword evidence="1" id="KW-0472">Membrane</keyword>
<keyword evidence="1" id="KW-1133">Transmembrane helix</keyword>
<evidence type="ECO:0000256" key="1">
    <source>
        <dbReference type="SAM" id="Phobius"/>
    </source>
</evidence>
<evidence type="ECO:0000313" key="3">
    <source>
        <dbReference type="Proteomes" id="UP000680279"/>
    </source>
</evidence>
<keyword evidence="3" id="KW-1185">Reference proteome</keyword>
<feature type="transmembrane region" description="Helical" evidence="1">
    <location>
        <begin position="34"/>
        <end position="54"/>
    </location>
</feature>
<evidence type="ECO:0008006" key="4">
    <source>
        <dbReference type="Google" id="ProtNLM"/>
    </source>
</evidence>
<feature type="transmembrane region" description="Helical" evidence="1">
    <location>
        <begin position="75"/>
        <end position="101"/>
    </location>
</feature>
<feature type="transmembrane region" description="Helical" evidence="1">
    <location>
        <begin position="194"/>
        <end position="214"/>
    </location>
</feature>
<organism evidence="2 3">
    <name type="scientific">Siminovitchia fordii</name>
    <dbReference type="NCBI Taxonomy" id="254759"/>
    <lineage>
        <taxon>Bacteria</taxon>
        <taxon>Bacillati</taxon>
        <taxon>Bacillota</taxon>
        <taxon>Bacilli</taxon>
        <taxon>Bacillales</taxon>
        <taxon>Bacillaceae</taxon>
        <taxon>Siminovitchia</taxon>
    </lineage>
</organism>
<comment type="caution">
    <text evidence="2">The sequence shown here is derived from an EMBL/GenBank/DDBJ whole genome shotgun (WGS) entry which is preliminary data.</text>
</comment>
<feature type="transmembrane region" description="Helical" evidence="1">
    <location>
        <begin position="113"/>
        <end position="138"/>
    </location>
</feature>
<gene>
    <name evidence="2" type="ORF">J1TS3_14730</name>
</gene>
<name>A0ABQ4K3N1_9BACI</name>
<sequence length="220" mass="25304">MIYQFRILKGLIYPKRSFFQLEKAETVYGLHPKIWLLFLISALVFGISGFVGIGSHVFSSKLTEVPNEEFEWLKIYFVSGRLILGFLYAALIIFFQALWFWTLTDVPYTKLVALQAFVFPIFLFEQVVNIVLAAQMNLPWFSSPFSMGPAAQHMTEKPFLIYFLGCISLFKIWAISIQLYGLRILSSRSPVTSFFITLGMHVIFWLGTAILALLDFNKIL</sequence>
<dbReference type="EMBL" id="BOQT01000004">
    <property type="protein sequence ID" value="GIN20339.1"/>
    <property type="molecule type" value="Genomic_DNA"/>
</dbReference>
<proteinExistence type="predicted"/>
<feature type="transmembrane region" description="Helical" evidence="1">
    <location>
        <begin position="159"/>
        <end position="182"/>
    </location>
</feature>
<dbReference type="Proteomes" id="UP000680279">
    <property type="component" value="Unassembled WGS sequence"/>
</dbReference>
<keyword evidence="1" id="KW-0812">Transmembrane</keyword>
<protein>
    <recommendedName>
        <fullName evidence="4">Yip1 domain-containing protein</fullName>
    </recommendedName>
</protein>
<accession>A0ABQ4K3N1</accession>
<evidence type="ECO:0000313" key="2">
    <source>
        <dbReference type="EMBL" id="GIN20339.1"/>
    </source>
</evidence>
<reference evidence="2 3" key="1">
    <citation type="submission" date="2021-03" db="EMBL/GenBank/DDBJ databases">
        <title>Antimicrobial resistance genes in bacteria isolated from Japanese honey, and their potential for conferring macrolide and lincosamide resistance in the American foulbrood pathogen Paenibacillus larvae.</title>
        <authorList>
            <person name="Okamoto M."/>
            <person name="Kumagai M."/>
            <person name="Kanamori H."/>
            <person name="Takamatsu D."/>
        </authorList>
    </citation>
    <scope>NUCLEOTIDE SEQUENCE [LARGE SCALE GENOMIC DNA]</scope>
    <source>
        <strain evidence="2 3">J1TS3</strain>
    </source>
</reference>